<dbReference type="Gene3D" id="3.40.50.300">
    <property type="entry name" value="P-loop containing nucleotide triphosphate hydrolases"/>
    <property type="match status" value="1"/>
</dbReference>
<reference evidence="3" key="1">
    <citation type="submission" date="2016-06" db="EMBL/GenBank/DDBJ databases">
        <title>Parallel loss of symbiosis genes in relatives of nitrogen-fixing non-legume Parasponia.</title>
        <authorList>
            <person name="Van Velzen R."/>
            <person name="Holmer R."/>
            <person name="Bu F."/>
            <person name="Rutten L."/>
            <person name="Van Zeijl A."/>
            <person name="Liu W."/>
            <person name="Santuari L."/>
            <person name="Cao Q."/>
            <person name="Sharma T."/>
            <person name="Shen D."/>
            <person name="Roswanjaya Y."/>
            <person name="Wardhani T."/>
            <person name="Kalhor M.S."/>
            <person name="Jansen J."/>
            <person name="Van den Hoogen J."/>
            <person name="Gungor B."/>
            <person name="Hartog M."/>
            <person name="Hontelez J."/>
            <person name="Verver J."/>
            <person name="Yang W.-C."/>
            <person name="Schijlen E."/>
            <person name="Repin R."/>
            <person name="Schilthuizen M."/>
            <person name="Schranz E."/>
            <person name="Heidstra R."/>
            <person name="Miyata K."/>
            <person name="Fedorova E."/>
            <person name="Kohlen W."/>
            <person name="Bisseling T."/>
            <person name="Smit S."/>
            <person name="Geurts R."/>
        </authorList>
    </citation>
    <scope>NUCLEOTIDE SEQUENCE [LARGE SCALE GENOMIC DNA]</scope>
    <source>
        <strain evidence="3">cv. WU1-14</strain>
    </source>
</reference>
<dbReference type="InterPro" id="IPR027417">
    <property type="entry name" value="P-loop_NTPase"/>
</dbReference>
<sequence length="79" mass="8921">MEEILEASEASNAHTFISQLPRGYDTHVGERGLQLSGGQKQRVAIARAIIRKPQSSSCMRQLVPWRVTQNESFKKLLKI</sequence>
<dbReference type="PANTHER" id="PTHR24221">
    <property type="entry name" value="ATP-BINDING CASSETTE SUB-FAMILY B"/>
    <property type="match status" value="1"/>
</dbReference>
<dbReference type="PANTHER" id="PTHR24221:SF503">
    <property type="entry name" value="MITOCHONDRIAL POTASSIUM CHANNEL ATP-BINDING SUBUNIT"/>
    <property type="match status" value="1"/>
</dbReference>
<dbReference type="AlphaFoldDB" id="A0A2P5AAG7"/>
<dbReference type="OrthoDB" id="840696at2759"/>
<keyword evidence="3" id="KW-1185">Reference proteome</keyword>
<dbReference type="GO" id="GO:0016020">
    <property type="term" value="C:membrane"/>
    <property type="evidence" value="ECO:0007669"/>
    <property type="project" value="TreeGrafter"/>
</dbReference>
<dbReference type="InterPro" id="IPR003439">
    <property type="entry name" value="ABC_transporter-like_ATP-bd"/>
</dbReference>
<dbReference type="GO" id="GO:0005524">
    <property type="term" value="F:ATP binding"/>
    <property type="evidence" value="ECO:0007669"/>
    <property type="project" value="InterPro"/>
</dbReference>
<keyword evidence="2" id="KW-0378">Hydrolase</keyword>
<evidence type="ECO:0000313" key="3">
    <source>
        <dbReference type="Proteomes" id="UP000237105"/>
    </source>
</evidence>
<evidence type="ECO:0000259" key="1">
    <source>
        <dbReference type="Pfam" id="PF00005"/>
    </source>
</evidence>
<dbReference type="SUPFAM" id="SSF52540">
    <property type="entry name" value="P-loop containing nucleoside triphosphate hydrolases"/>
    <property type="match status" value="1"/>
</dbReference>
<proteinExistence type="predicted"/>
<dbReference type="Pfam" id="PF00005">
    <property type="entry name" value="ABC_tran"/>
    <property type="match status" value="1"/>
</dbReference>
<evidence type="ECO:0000313" key="2">
    <source>
        <dbReference type="EMBL" id="PON33537.1"/>
    </source>
</evidence>
<dbReference type="GO" id="GO:0042626">
    <property type="term" value="F:ATPase-coupled transmembrane transporter activity"/>
    <property type="evidence" value="ECO:0007669"/>
    <property type="project" value="TreeGrafter"/>
</dbReference>
<dbReference type="InterPro" id="IPR039421">
    <property type="entry name" value="Type_1_exporter"/>
</dbReference>
<dbReference type="STRING" id="3476.A0A2P5AAG7"/>
<gene>
    <name evidence="2" type="ORF">PanWU01x14_352020</name>
</gene>
<organism evidence="2 3">
    <name type="scientific">Parasponia andersonii</name>
    <name type="common">Sponia andersonii</name>
    <dbReference type="NCBI Taxonomy" id="3476"/>
    <lineage>
        <taxon>Eukaryota</taxon>
        <taxon>Viridiplantae</taxon>
        <taxon>Streptophyta</taxon>
        <taxon>Embryophyta</taxon>
        <taxon>Tracheophyta</taxon>
        <taxon>Spermatophyta</taxon>
        <taxon>Magnoliopsida</taxon>
        <taxon>eudicotyledons</taxon>
        <taxon>Gunneridae</taxon>
        <taxon>Pentapetalae</taxon>
        <taxon>rosids</taxon>
        <taxon>fabids</taxon>
        <taxon>Rosales</taxon>
        <taxon>Cannabaceae</taxon>
        <taxon>Parasponia</taxon>
    </lineage>
</organism>
<comment type="caution">
    <text evidence="2">The sequence shown here is derived from an EMBL/GenBank/DDBJ whole genome shotgun (WGS) entry which is preliminary data.</text>
</comment>
<protein>
    <submittedName>
        <fullName evidence="2">P-loop containing nucleoside triphosphate hydrolase</fullName>
    </submittedName>
</protein>
<accession>A0A2P5AAG7</accession>
<name>A0A2P5AAG7_PARAD</name>
<feature type="domain" description="ABC transporter" evidence="1">
    <location>
        <begin position="9"/>
        <end position="54"/>
    </location>
</feature>
<dbReference type="EMBL" id="JXTB01000721">
    <property type="protein sequence ID" value="PON33537.1"/>
    <property type="molecule type" value="Genomic_DNA"/>
</dbReference>
<dbReference type="Proteomes" id="UP000237105">
    <property type="component" value="Unassembled WGS sequence"/>
</dbReference>
<dbReference type="GO" id="GO:0016887">
    <property type="term" value="F:ATP hydrolysis activity"/>
    <property type="evidence" value="ECO:0007669"/>
    <property type="project" value="InterPro"/>
</dbReference>